<proteinExistence type="predicted"/>
<dbReference type="AlphaFoldDB" id="A0A5B7G442"/>
<name>A0A5B7G442_PORTR</name>
<reference evidence="1 2" key="1">
    <citation type="submission" date="2019-05" db="EMBL/GenBank/DDBJ databases">
        <title>Another draft genome of Portunus trituberculatus and its Hox gene families provides insights of decapod evolution.</title>
        <authorList>
            <person name="Jeong J.-H."/>
            <person name="Song I."/>
            <person name="Kim S."/>
            <person name="Choi T."/>
            <person name="Kim D."/>
            <person name="Ryu S."/>
            <person name="Kim W."/>
        </authorList>
    </citation>
    <scope>NUCLEOTIDE SEQUENCE [LARGE SCALE GENOMIC DNA]</scope>
    <source>
        <tissue evidence="1">Muscle</tissue>
    </source>
</reference>
<dbReference type="OrthoDB" id="10644694at2759"/>
<comment type="caution">
    <text evidence="1">The sequence shown here is derived from an EMBL/GenBank/DDBJ whole genome shotgun (WGS) entry which is preliminary data.</text>
</comment>
<sequence length="222" mass="25478">MVGQMPRPQLLRVVTWKLTTEVHLLGLGRRRMERYTPEPDLCRHCSRWGQKECRCQFAPRCSSNKSVQCLDKIKEGTKIPPRCCNCGCDHNAHSTLCTVDGLKTQMQHHHNERSFLSDHFALETTLPVQSALAVPRKRLTVPPSRIAGLVVHVVTWYSAMWGSFIDAEVLCDGLLHTIEGFITPATYQRRWQLNPADTESRDAMVTMARHLTDLQQQERKKY</sequence>
<organism evidence="1 2">
    <name type="scientific">Portunus trituberculatus</name>
    <name type="common">Swimming crab</name>
    <name type="synonym">Neptunus trituberculatus</name>
    <dbReference type="NCBI Taxonomy" id="210409"/>
    <lineage>
        <taxon>Eukaryota</taxon>
        <taxon>Metazoa</taxon>
        <taxon>Ecdysozoa</taxon>
        <taxon>Arthropoda</taxon>
        <taxon>Crustacea</taxon>
        <taxon>Multicrustacea</taxon>
        <taxon>Malacostraca</taxon>
        <taxon>Eumalacostraca</taxon>
        <taxon>Eucarida</taxon>
        <taxon>Decapoda</taxon>
        <taxon>Pleocyemata</taxon>
        <taxon>Brachyura</taxon>
        <taxon>Eubrachyura</taxon>
        <taxon>Portunoidea</taxon>
        <taxon>Portunidae</taxon>
        <taxon>Portuninae</taxon>
        <taxon>Portunus</taxon>
    </lineage>
</organism>
<protein>
    <submittedName>
        <fullName evidence="1">Uncharacterized protein</fullName>
    </submittedName>
</protein>
<evidence type="ECO:0000313" key="2">
    <source>
        <dbReference type="Proteomes" id="UP000324222"/>
    </source>
</evidence>
<evidence type="ECO:0000313" key="1">
    <source>
        <dbReference type="EMBL" id="MPC53722.1"/>
    </source>
</evidence>
<gene>
    <name evidence="1" type="ORF">E2C01_047621</name>
</gene>
<keyword evidence="2" id="KW-1185">Reference proteome</keyword>
<accession>A0A5B7G442</accession>
<dbReference type="EMBL" id="VSRR010011837">
    <property type="protein sequence ID" value="MPC53722.1"/>
    <property type="molecule type" value="Genomic_DNA"/>
</dbReference>
<dbReference type="Proteomes" id="UP000324222">
    <property type="component" value="Unassembled WGS sequence"/>
</dbReference>